<evidence type="ECO:0008006" key="7">
    <source>
        <dbReference type="Google" id="ProtNLM"/>
    </source>
</evidence>
<evidence type="ECO:0000256" key="2">
    <source>
        <dbReference type="ARBA" id="ARBA00022679"/>
    </source>
</evidence>
<accession>A0ABR1IYG9</accession>
<organism evidence="5 6">
    <name type="scientific">Marasmiellus scandens</name>
    <dbReference type="NCBI Taxonomy" id="2682957"/>
    <lineage>
        <taxon>Eukaryota</taxon>
        <taxon>Fungi</taxon>
        <taxon>Dikarya</taxon>
        <taxon>Basidiomycota</taxon>
        <taxon>Agaricomycotina</taxon>
        <taxon>Agaricomycetes</taxon>
        <taxon>Agaricomycetidae</taxon>
        <taxon>Agaricales</taxon>
        <taxon>Marasmiineae</taxon>
        <taxon>Omphalotaceae</taxon>
        <taxon>Marasmiellus</taxon>
    </lineage>
</organism>
<dbReference type="CDD" id="cd02440">
    <property type="entry name" value="AdoMet_MTases"/>
    <property type="match status" value="1"/>
</dbReference>
<dbReference type="SUPFAM" id="SSF53335">
    <property type="entry name" value="S-adenosyl-L-methionine-dependent methyltransferases"/>
    <property type="match status" value="1"/>
</dbReference>
<dbReference type="InterPro" id="IPR029063">
    <property type="entry name" value="SAM-dependent_MTases_sf"/>
</dbReference>
<keyword evidence="2" id="KW-0808">Transferase</keyword>
<dbReference type="PROSITE" id="PS51682">
    <property type="entry name" value="SAM_OMT_I"/>
    <property type="match status" value="1"/>
</dbReference>
<comment type="similarity">
    <text evidence="4">Belongs to the class I-like SAM-binding methyltransferase superfamily. Cation-dependent O-methyltransferase family.</text>
</comment>
<name>A0ABR1IYG9_9AGAR</name>
<keyword evidence="1" id="KW-0489">Methyltransferase</keyword>
<keyword evidence="6" id="KW-1185">Reference proteome</keyword>
<dbReference type="InterPro" id="IPR050362">
    <property type="entry name" value="Cation-dep_OMT"/>
</dbReference>
<dbReference type="Gene3D" id="3.40.50.150">
    <property type="entry name" value="Vaccinia Virus protein VP39"/>
    <property type="match status" value="1"/>
</dbReference>
<dbReference type="EMBL" id="JBANRG010000050">
    <property type="protein sequence ID" value="KAK7444499.1"/>
    <property type="molecule type" value="Genomic_DNA"/>
</dbReference>
<dbReference type="Proteomes" id="UP001498398">
    <property type="component" value="Unassembled WGS sequence"/>
</dbReference>
<evidence type="ECO:0000313" key="6">
    <source>
        <dbReference type="Proteomes" id="UP001498398"/>
    </source>
</evidence>
<evidence type="ECO:0000256" key="4">
    <source>
        <dbReference type="ARBA" id="ARBA00023453"/>
    </source>
</evidence>
<dbReference type="Pfam" id="PF01596">
    <property type="entry name" value="Methyltransf_3"/>
    <property type="match status" value="1"/>
</dbReference>
<evidence type="ECO:0000313" key="5">
    <source>
        <dbReference type="EMBL" id="KAK7444499.1"/>
    </source>
</evidence>
<keyword evidence="3" id="KW-0949">S-adenosyl-L-methionine</keyword>
<gene>
    <name evidence="5" type="ORF">VKT23_015179</name>
</gene>
<evidence type="ECO:0000256" key="1">
    <source>
        <dbReference type="ARBA" id="ARBA00022603"/>
    </source>
</evidence>
<sequence>MAETQRRIPGTDIQYSLTDWNRSDTYHNSFLIPPGNEQTDLLEKASKNSLDNGLPNIAVSKAQGKFLNLLVKTLGVKRILEVGTLAGYSTIWLGLALPEDGDLVTLEINEKHAKIAEENLSLAGLSSKCKVVLGPAHDSMIKLKPQVPFDFVFIDADKESNCQYFTEAKRLLKPGGVIVVDNVIRYGRVSDPNYSDPSVEGIRDLLKMLKEDKEIEATTIGTVGEKGYDGFIYAVRK</sequence>
<dbReference type="PANTHER" id="PTHR10509:SF14">
    <property type="entry name" value="CAFFEOYL-COA O-METHYLTRANSFERASE 3-RELATED"/>
    <property type="match status" value="1"/>
</dbReference>
<reference evidence="5 6" key="1">
    <citation type="submission" date="2024-01" db="EMBL/GenBank/DDBJ databases">
        <title>A draft genome for the cacao thread blight pathogen Marasmiellus scandens.</title>
        <authorList>
            <person name="Baruah I.K."/>
            <person name="Leung J."/>
            <person name="Bukari Y."/>
            <person name="Amoako-Attah I."/>
            <person name="Meinhardt L.W."/>
            <person name="Bailey B.A."/>
            <person name="Cohen S.P."/>
        </authorList>
    </citation>
    <scope>NUCLEOTIDE SEQUENCE [LARGE SCALE GENOMIC DNA]</scope>
    <source>
        <strain evidence="5 6">GH-19</strain>
    </source>
</reference>
<evidence type="ECO:0000256" key="3">
    <source>
        <dbReference type="ARBA" id="ARBA00022691"/>
    </source>
</evidence>
<comment type="caution">
    <text evidence="5">The sequence shown here is derived from an EMBL/GenBank/DDBJ whole genome shotgun (WGS) entry which is preliminary data.</text>
</comment>
<dbReference type="PANTHER" id="PTHR10509">
    <property type="entry name" value="O-METHYLTRANSFERASE-RELATED"/>
    <property type="match status" value="1"/>
</dbReference>
<proteinExistence type="inferred from homology"/>
<dbReference type="InterPro" id="IPR002935">
    <property type="entry name" value="SAM_O-MeTrfase"/>
</dbReference>
<protein>
    <recommendedName>
        <fullName evidence="7">O-methyltransferase</fullName>
    </recommendedName>
</protein>